<dbReference type="Pfam" id="PF00561">
    <property type="entry name" value="Abhydrolase_1"/>
    <property type="match status" value="1"/>
</dbReference>
<dbReference type="OrthoDB" id="8119704at2759"/>
<evidence type="ECO:0000313" key="4">
    <source>
        <dbReference type="EMBL" id="ODQ48726.1"/>
    </source>
</evidence>
<evidence type="ECO:0000313" key="5">
    <source>
        <dbReference type="Proteomes" id="UP000094455"/>
    </source>
</evidence>
<dbReference type="Proteomes" id="UP000094455">
    <property type="component" value="Unassembled WGS sequence"/>
</dbReference>
<name>A0A1E3NRM0_9ASCO</name>
<dbReference type="AlphaFoldDB" id="A0A1E3NRM0"/>
<dbReference type="InterPro" id="IPR029058">
    <property type="entry name" value="AB_hydrolase_fold"/>
</dbReference>
<dbReference type="InterPro" id="IPR000073">
    <property type="entry name" value="AB_hydrolase_1"/>
</dbReference>
<dbReference type="STRING" id="763406.A0A1E3NRM0"/>
<protein>
    <recommendedName>
        <fullName evidence="3">AB hydrolase-1 domain-containing protein</fullName>
    </recommendedName>
</protein>
<evidence type="ECO:0000256" key="2">
    <source>
        <dbReference type="ARBA" id="ARBA00022801"/>
    </source>
</evidence>
<accession>A0A1E3NRM0</accession>
<dbReference type="PANTHER" id="PTHR46118:SF4">
    <property type="entry name" value="PROTEIN ABHD11"/>
    <property type="match status" value="1"/>
</dbReference>
<evidence type="ECO:0000259" key="3">
    <source>
        <dbReference type="Pfam" id="PF00561"/>
    </source>
</evidence>
<reference evidence="4 5" key="1">
    <citation type="journal article" date="2016" name="Proc. Natl. Acad. Sci. U.S.A.">
        <title>Comparative genomics of biotechnologically important yeasts.</title>
        <authorList>
            <person name="Riley R."/>
            <person name="Haridas S."/>
            <person name="Wolfe K.H."/>
            <person name="Lopes M.R."/>
            <person name="Hittinger C.T."/>
            <person name="Goeker M."/>
            <person name="Salamov A.A."/>
            <person name="Wisecaver J.H."/>
            <person name="Long T.M."/>
            <person name="Calvey C.H."/>
            <person name="Aerts A.L."/>
            <person name="Barry K.W."/>
            <person name="Choi C."/>
            <person name="Clum A."/>
            <person name="Coughlan A.Y."/>
            <person name="Deshpande S."/>
            <person name="Douglass A.P."/>
            <person name="Hanson S.J."/>
            <person name="Klenk H.-P."/>
            <person name="LaButti K.M."/>
            <person name="Lapidus A."/>
            <person name="Lindquist E.A."/>
            <person name="Lipzen A.M."/>
            <person name="Meier-Kolthoff J.P."/>
            <person name="Ohm R.A."/>
            <person name="Otillar R.P."/>
            <person name="Pangilinan J.L."/>
            <person name="Peng Y."/>
            <person name="Rokas A."/>
            <person name="Rosa C.A."/>
            <person name="Scheuner C."/>
            <person name="Sibirny A.A."/>
            <person name="Slot J.C."/>
            <person name="Stielow J.B."/>
            <person name="Sun H."/>
            <person name="Kurtzman C.P."/>
            <person name="Blackwell M."/>
            <person name="Grigoriev I.V."/>
            <person name="Jeffries T.W."/>
        </authorList>
    </citation>
    <scope>NUCLEOTIDE SEQUENCE [LARGE SCALE GENOMIC DNA]</scope>
    <source>
        <strain evidence="4 5">NRRL Y-2026</strain>
    </source>
</reference>
<dbReference type="RefSeq" id="XP_019019839.1">
    <property type="nucleotide sequence ID" value="XM_019160296.1"/>
</dbReference>
<dbReference type="GeneID" id="30176983"/>
<dbReference type="EMBL" id="KV454001">
    <property type="protein sequence ID" value="ODQ48726.1"/>
    <property type="molecule type" value="Genomic_DNA"/>
</dbReference>
<proteinExistence type="inferred from homology"/>
<evidence type="ECO:0000256" key="1">
    <source>
        <dbReference type="ARBA" id="ARBA00008645"/>
    </source>
</evidence>
<dbReference type="Gene3D" id="3.40.50.1820">
    <property type="entry name" value="alpha/beta hydrolase"/>
    <property type="match status" value="1"/>
</dbReference>
<organism evidence="4 5">
    <name type="scientific">Pichia membranifaciens NRRL Y-2026</name>
    <dbReference type="NCBI Taxonomy" id="763406"/>
    <lineage>
        <taxon>Eukaryota</taxon>
        <taxon>Fungi</taxon>
        <taxon>Dikarya</taxon>
        <taxon>Ascomycota</taxon>
        <taxon>Saccharomycotina</taxon>
        <taxon>Pichiomycetes</taxon>
        <taxon>Pichiales</taxon>
        <taxon>Pichiaceae</taxon>
        <taxon>Pichia</taxon>
    </lineage>
</organism>
<dbReference type="GO" id="GO:0005739">
    <property type="term" value="C:mitochondrion"/>
    <property type="evidence" value="ECO:0007669"/>
    <property type="project" value="TreeGrafter"/>
</dbReference>
<feature type="domain" description="AB hydrolase-1" evidence="3">
    <location>
        <begin position="76"/>
        <end position="318"/>
    </location>
</feature>
<dbReference type="SUPFAM" id="SSF53474">
    <property type="entry name" value="alpha/beta-Hydrolases"/>
    <property type="match status" value="1"/>
</dbReference>
<keyword evidence="5" id="KW-1185">Reference proteome</keyword>
<dbReference type="GO" id="GO:0052689">
    <property type="term" value="F:carboxylic ester hydrolase activity"/>
    <property type="evidence" value="ECO:0007669"/>
    <property type="project" value="TreeGrafter"/>
</dbReference>
<gene>
    <name evidence="4" type="ORF">PICMEDRAFT_14256</name>
</gene>
<comment type="similarity">
    <text evidence="1">Belongs to the AB hydrolase superfamily.</text>
</comment>
<sequence length="336" mass="37325">MLQGCRQMLALATRARTGVFAAGWRRYVSRYDGTPGSLGHSDLGEAALDSKIETVELVFDKHVPPANLPAPLAPLPPIVFLHGLFGSRANNRSVSRQLAKRLNTDVYCLDLRNHGDSPHNARHDYPAMAADVERFIAAQGLQRPVLVGHSMGAKCAMAVTLRRPELCAGLVAVDNAPVNFTGGATGFSKFGQYIRQLQKIERDRTHMHTMKDCDRVLAEVEDKLPVRQFLETNLKKRAGGHAGYYSRVPLDIMAAQIDNVSSWPFNSDKTRWNGPTLVVRGLKSAYVADEFLHAVALFFPRFTAVDIDAGHWLISEKPKEFMDCVARWIDTTFEDP</sequence>
<dbReference type="PANTHER" id="PTHR46118">
    <property type="entry name" value="PROTEIN ABHD11"/>
    <property type="match status" value="1"/>
</dbReference>
<keyword evidence="2" id="KW-0378">Hydrolase</keyword>